<evidence type="ECO:0000313" key="2">
    <source>
        <dbReference type="Proteomes" id="UP001160130"/>
    </source>
</evidence>
<dbReference type="Proteomes" id="UP001160130">
    <property type="component" value="Unassembled WGS sequence"/>
</dbReference>
<protein>
    <submittedName>
        <fullName evidence="1">Uncharacterized protein</fullName>
    </submittedName>
</protein>
<dbReference type="EMBL" id="JARXVE010000016">
    <property type="protein sequence ID" value="MDH6199242.1"/>
    <property type="molecule type" value="Genomic_DNA"/>
</dbReference>
<reference evidence="1 2" key="1">
    <citation type="submission" date="2023-04" db="EMBL/GenBank/DDBJ databases">
        <title>Forest soil microbial communities from Buena Vista Peninsula, Colon Province, Panama.</title>
        <authorList>
            <person name="Bouskill N."/>
        </authorList>
    </citation>
    <scope>NUCLEOTIDE SEQUENCE [LARGE SCALE GENOMIC DNA]</scope>
    <source>
        <strain evidence="1 2">AC80</strain>
    </source>
</reference>
<proteinExistence type="predicted"/>
<organism evidence="1 2">
    <name type="scientific">Mycolicibacterium frederiksbergense</name>
    <dbReference type="NCBI Taxonomy" id="117567"/>
    <lineage>
        <taxon>Bacteria</taxon>
        <taxon>Bacillati</taxon>
        <taxon>Actinomycetota</taxon>
        <taxon>Actinomycetes</taxon>
        <taxon>Mycobacteriales</taxon>
        <taxon>Mycobacteriaceae</taxon>
        <taxon>Mycolicibacterium</taxon>
    </lineage>
</organism>
<keyword evidence="2" id="KW-1185">Reference proteome</keyword>
<accession>A0ABT6L8G2</accession>
<evidence type="ECO:0000313" key="1">
    <source>
        <dbReference type="EMBL" id="MDH6199242.1"/>
    </source>
</evidence>
<comment type="caution">
    <text evidence="1">The sequence shown here is derived from an EMBL/GenBank/DDBJ whole genome shotgun (WGS) entry which is preliminary data.</text>
</comment>
<name>A0ABT6L8G2_9MYCO</name>
<gene>
    <name evidence="1" type="ORF">M2272_005910</name>
</gene>
<dbReference type="RefSeq" id="WP_280835788.1">
    <property type="nucleotide sequence ID" value="NZ_JARXVE010000016.1"/>
</dbReference>
<sequence length="42" mass="4639">MSDEDALVAEMAGLIYERSQMTQGDAGDLAWDLLHLIKDSTK</sequence>